<dbReference type="GO" id="GO:0046872">
    <property type="term" value="F:metal ion binding"/>
    <property type="evidence" value="ECO:0007669"/>
    <property type="project" value="UniProtKB-KW"/>
</dbReference>
<feature type="domain" description="CENP-V/GFA" evidence="4">
    <location>
        <begin position="2"/>
        <end position="121"/>
    </location>
</feature>
<dbReference type="PROSITE" id="PS51891">
    <property type="entry name" value="CENP_V_GFA"/>
    <property type="match status" value="1"/>
</dbReference>
<dbReference type="AlphaFoldDB" id="A0A238LDZ4"/>
<dbReference type="EMBL" id="FXZK01000001">
    <property type="protein sequence ID" value="SMY07150.1"/>
    <property type="molecule type" value="Genomic_DNA"/>
</dbReference>
<dbReference type="RefSeq" id="WP_093991229.1">
    <property type="nucleotide sequence ID" value="NZ_FXZK01000001.1"/>
</dbReference>
<keyword evidence="2" id="KW-0479">Metal-binding</keyword>
<evidence type="ECO:0000256" key="3">
    <source>
        <dbReference type="ARBA" id="ARBA00022833"/>
    </source>
</evidence>
<dbReference type="Gene3D" id="2.170.150.70">
    <property type="match status" value="1"/>
</dbReference>
<reference evidence="5 6" key="1">
    <citation type="submission" date="2017-05" db="EMBL/GenBank/DDBJ databases">
        <authorList>
            <person name="Song R."/>
            <person name="Chenine A.L."/>
            <person name="Ruprecht R.M."/>
        </authorList>
    </citation>
    <scope>NUCLEOTIDE SEQUENCE [LARGE SCALE GENOMIC DNA]</scope>
    <source>
        <strain evidence="5 6">CECT 8899</strain>
    </source>
</reference>
<dbReference type="GO" id="GO:0016846">
    <property type="term" value="F:carbon-sulfur lyase activity"/>
    <property type="evidence" value="ECO:0007669"/>
    <property type="project" value="InterPro"/>
</dbReference>
<name>A0A238LDZ4_9RHOB</name>
<dbReference type="Pfam" id="PF04828">
    <property type="entry name" value="GFA"/>
    <property type="match status" value="1"/>
</dbReference>
<dbReference type="Proteomes" id="UP000201613">
    <property type="component" value="Unassembled WGS sequence"/>
</dbReference>
<keyword evidence="3" id="KW-0862">Zinc</keyword>
<dbReference type="SUPFAM" id="SSF51316">
    <property type="entry name" value="Mss4-like"/>
    <property type="match status" value="1"/>
</dbReference>
<protein>
    <recommendedName>
        <fullName evidence="4">CENP-V/GFA domain-containing protein</fullName>
    </recommendedName>
</protein>
<dbReference type="InterPro" id="IPR011057">
    <property type="entry name" value="Mss4-like_sf"/>
</dbReference>
<proteinExistence type="inferred from homology"/>
<evidence type="ECO:0000256" key="1">
    <source>
        <dbReference type="ARBA" id="ARBA00005495"/>
    </source>
</evidence>
<evidence type="ECO:0000313" key="5">
    <source>
        <dbReference type="EMBL" id="SMY07150.1"/>
    </source>
</evidence>
<evidence type="ECO:0000256" key="2">
    <source>
        <dbReference type="ARBA" id="ARBA00022723"/>
    </source>
</evidence>
<dbReference type="InterPro" id="IPR052355">
    <property type="entry name" value="CENP-V-like"/>
</dbReference>
<dbReference type="InterPro" id="IPR006913">
    <property type="entry name" value="CENP-V/GFA"/>
</dbReference>
<dbReference type="PANTHER" id="PTHR28620:SF1">
    <property type="entry name" value="CENP-V_GFA DOMAIN-CONTAINING PROTEIN"/>
    <property type="match status" value="1"/>
</dbReference>
<gene>
    <name evidence="5" type="ORF">LOM8899_01282</name>
</gene>
<dbReference type="PANTHER" id="PTHR28620">
    <property type="entry name" value="CENTROMERE PROTEIN V"/>
    <property type="match status" value="1"/>
</dbReference>
<keyword evidence="6" id="KW-1185">Reference proteome</keyword>
<dbReference type="OrthoDB" id="9807246at2"/>
<sequence length="135" mass="15249">MLTGTCHCGAVQWRFDGMPESATACSCTICRRYGVLWIYDYEGERITVTGPQTAYLRSDLDEDDGGITFNFCPTCGCVASWRGVNPQEDGRRRIAVNVRLSEPETVAHLPIRHFDGLETWEDLPDDGRTVAHMWF</sequence>
<comment type="similarity">
    <text evidence="1">Belongs to the Gfa family.</text>
</comment>
<organism evidence="5 6">
    <name type="scientific">Flavimaricola marinus</name>
    <dbReference type="NCBI Taxonomy" id="1819565"/>
    <lineage>
        <taxon>Bacteria</taxon>
        <taxon>Pseudomonadati</taxon>
        <taxon>Pseudomonadota</taxon>
        <taxon>Alphaproteobacteria</taxon>
        <taxon>Rhodobacterales</taxon>
        <taxon>Paracoccaceae</taxon>
        <taxon>Flavimaricola</taxon>
    </lineage>
</organism>
<evidence type="ECO:0000313" key="6">
    <source>
        <dbReference type="Proteomes" id="UP000201613"/>
    </source>
</evidence>
<accession>A0A238LDZ4</accession>
<evidence type="ECO:0000259" key="4">
    <source>
        <dbReference type="PROSITE" id="PS51891"/>
    </source>
</evidence>